<gene>
    <name evidence="1" type="ORF">AKO1_013653</name>
</gene>
<evidence type="ECO:0000313" key="2">
    <source>
        <dbReference type="Proteomes" id="UP001431209"/>
    </source>
</evidence>
<keyword evidence="2" id="KW-1185">Reference proteome</keyword>
<dbReference type="Proteomes" id="UP001431209">
    <property type="component" value="Unassembled WGS sequence"/>
</dbReference>
<organism evidence="1 2">
    <name type="scientific">Acrasis kona</name>
    <dbReference type="NCBI Taxonomy" id="1008807"/>
    <lineage>
        <taxon>Eukaryota</taxon>
        <taxon>Discoba</taxon>
        <taxon>Heterolobosea</taxon>
        <taxon>Tetramitia</taxon>
        <taxon>Eutetramitia</taxon>
        <taxon>Acrasidae</taxon>
        <taxon>Acrasis</taxon>
    </lineage>
</organism>
<accession>A0AAW2YV78</accession>
<reference evidence="1 2" key="1">
    <citation type="submission" date="2024-03" db="EMBL/GenBank/DDBJ databases">
        <title>The Acrasis kona genome and developmental transcriptomes reveal deep origins of eukaryotic multicellular pathways.</title>
        <authorList>
            <person name="Sheikh S."/>
            <person name="Fu C.-J."/>
            <person name="Brown M.W."/>
            <person name="Baldauf S.L."/>
        </authorList>
    </citation>
    <scope>NUCLEOTIDE SEQUENCE [LARGE SCALE GENOMIC DNA]</scope>
    <source>
        <strain evidence="1 2">ATCC MYA-3509</strain>
    </source>
</reference>
<protein>
    <submittedName>
        <fullName evidence="1">D-ribose pyranase</fullName>
    </submittedName>
</protein>
<sequence length="129" mass="14955">MTKLYNTARFIKDNKIILPKNVMKITGVFQKGIPYKMQVLDLCRSQFPSIKHHNPQVELTYVKTKNVSSYTFMIVEMTDGKQQKIGVSQGDTTEKLLKKVINAAENMNREGIDQDYVRLIAQEKRFREA</sequence>
<proteinExistence type="predicted"/>
<dbReference type="EMBL" id="JAOPGA020000710">
    <property type="protein sequence ID" value="KAL0481002.1"/>
    <property type="molecule type" value="Genomic_DNA"/>
</dbReference>
<comment type="caution">
    <text evidence="1">The sequence shown here is derived from an EMBL/GenBank/DDBJ whole genome shotgun (WGS) entry which is preliminary data.</text>
</comment>
<dbReference type="AlphaFoldDB" id="A0AAW2YV78"/>
<name>A0AAW2YV78_9EUKA</name>
<evidence type="ECO:0000313" key="1">
    <source>
        <dbReference type="EMBL" id="KAL0481002.1"/>
    </source>
</evidence>